<protein>
    <submittedName>
        <fullName evidence="2">Uncharacterized protein</fullName>
    </submittedName>
</protein>
<organism evidence="2 3">
    <name type="scientific">Golovinomyces cichoracearum</name>
    <dbReference type="NCBI Taxonomy" id="62708"/>
    <lineage>
        <taxon>Eukaryota</taxon>
        <taxon>Fungi</taxon>
        <taxon>Dikarya</taxon>
        <taxon>Ascomycota</taxon>
        <taxon>Pezizomycotina</taxon>
        <taxon>Leotiomycetes</taxon>
        <taxon>Erysiphales</taxon>
        <taxon>Erysiphaceae</taxon>
        <taxon>Golovinomyces</taxon>
    </lineage>
</organism>
<keyword evidence="3" id="KW-1185">Reference proteome</keyword>
<evidence type="ECO:0000313" key="3">
    <source>
        <dbReference type="Proteomes" id="UP000283383"/>
    </source>
</evidence>
<accession>A0A420HV72</accession>
<proteinExistence type="predicted"/>
<feature type="non-terminal residue" evidence="2">
    <location>
        <position position="39"/>
    </location>
</feature>
<reference evidence="2 3" key="1">
    <citation type="journal article" date="2018" name="BMC Genomics">
        <title>Comparative genome analyses reveal sequence features reflecting distinct modes of host-adaptation between dicot and monocot powdery mildew.</title>
        <authorList>
            <person name="Wu Y."/>
            <person name="Ma X."/>
            <person name="Pan Z."/>
            <person name="Kale S.D."/>
            <person name="Song Y."/>
            <person name="King H."/>
            <person name="Zhang Q."/>
            <person name="Presley C."/>
            <person name="Deng X."/>
            <person name="Wei C.I."/>
            <person name="Xiao S."/>
        </authorList>
    </citation>
    <scope>NUCLEOTIDE SEQUENCE [LARGE SCALE GENOMIC DNA]</scope>
    <source>
        <strain evidence="2">UMSG3</strain>
    </source>
</reference>
<feature type="region of interest" description="Disordered" evidence="1">
    <location>
        <begin position="1"/>
        <end position="39"/>
    </location>
</feature>
<gene>
    <name evidence="2" type="ORF">GcM3_157002</name>
</gene>
<feature type="compositionally biased region" description="Basic and acidic residues" evidence="1">
    <location>
        <begin position="1"/>
        <end position="12"/>
    </location>
</feature>
<name>A0A420HV72_9PEZI</name>
<dbReference type="EMBL" id="MCBQ01015748">
    <property type="protein sequence ID" value="RKF61344.1"/>
    <property type="molecule type" value="Genomic_DNA"/>
</dbReference>
<evidence type="ECO:0000256" key="1">
    <source>
        <dbReference type="SAM" id="MobiDB-lite"/>
    </source>
</evidence>
<comment type="caution">
    <text evidence="2">The sequence shown here is derived from an EMBL/GenBank/DDBJ whole genome shotgun (WGS) entry which is preliminary data.</text>
</comment>
<dbReference type="AlphaFoldDB" id="A0A420HV72"/>
<sequence length="39" mass="4456">MNAWHDLSENMIHRSKSPPLPTENISNRCVENSALDPHN</sequence>
<dbReference type="Proteomes" id="UP000283383">
    <property type="component" value="Unassembled WGS sequence"/>
</dbReference>
<evidence type="ECO:0000313" key="2">
    <source>
        <dbReference type="EMBL" id="RKF61344.1"/>
    </source>
</evidence>